<keyword evidence="7" id="KW-0325">Glycoprotein</keyword>
<dbReference type="RefSeq" id="WP_043245964.1">
    <property type="nucleotide sequence ID" value="NZ_AP023081.1"/>
</dbReference>
<dbReference type="InterPro" id="IPR027417">
    <property type="entry name" value="P-loop_NTPase"/>
</dbReference>
<organism evidence="8">
    <name type="scientific">Pseudomonas solani</name>
    <dbReference type="NCBI Taxonomy" id="2731552"/>
    <lineage>
        <taxon>Bacteria</taxon>
        <taxon>Pseudomonadati</taxon>
        <taxon>Pseudomonadota</taxon>
        <taxon>Gammaproteobacteria</taxon>
        <taxon>Pseudomonadales</taxon>
        <taxon>Pseudomonadaceae</taxon>
        <taxon>Pseudomonas</taxon>
    </lineage>
</organism>
<dbReference type="PANTHER" id="PTHR12137:SF54">
    <property type="entry name" value="CARBOHYDRATE SULFOTRANSFERASE"/>
    <property type="match status" value="1"/>
</dbReference>
<dbReference type="EMBL" id="CP158373">
    <property type="protein sequence ID" value="XBY64999.1"/>
    <property type="molecule type" value="Genomic_DNA"/>
</dbReference>
<dbReference type="SUPFAM" id="SSF52540">
    <property type="entry name" value="P-loop containing nucleoside triphosphate hydrolases"/>
    <property type="match status" value="1"/>
</dbReference>
<evidence type="ECO:0000256" key="5">
    <source>
        <dbReference type="ARBA" id="ARBA00023034"/>
    </source>
</evidence>
<evidence type="ECO:0000256" key="3">
    <source>
        <dbReference type="ARBA" id="ARBA00022692"/>
    </source>
</evidence>
<name>A0AAU7Y4I9_9PSED</name>
<evidence type="ECO:0000256" key="6">
    <source>
        <dbReference type="ARBA" id="ARBA00023136"/>
    </source>
</evidence>
<reference evidence="8" key="1">
    <citation type="submission" date="2023-08" db="EMBL/GenBank/DDBJ databases">
        <title>Increased levels of nutrients transform a symbiont into a lethal pathobiont.</title>
        <authorList>
            <person name="Lachnit T."/>
            <person name="Ulrich L."/>
            <person name="Willmer F.M."/>
            <person name="Hasenbein T."/>
            <person name="Steiner L.X."/>
            <person name="Wolters M."/>
            <person name="Herbst E.M."/>
            <person name="Deines P."/>
        </authorList>
    </citation>
    <scope>NUCLEOTIDE SEQUENCE</scope>
    <source>
        <strain evidence="8">T3</strain>
    </source>
</reference>
<evidence type="ECO:0000256" key="4">
    <source>
        <dbReference type="ARBA" id="ARBA00022989"/>
    </source>
</evidence>
<proteinExistence type="predicted"/>
<keyword evidence="2" id="KW-0808">Transferase</keyword>
<comment type="subcellular location">
    <subcellularLocation>
        <location evidence="1">Golgi apparatus membrane</location>
        <topology evidence="1">Single-pass type II membrane protein</topology>
    </subcellularLocation>
</comment>
<dbReference type="PANTHER" id="PTHR12137">
    <property type="entry name" value="CARBOHYDRATE SULFOTRANSFERASE"/>
    <property type="match status" value="1"/>
</dbReference>
<keyword evidence="4" id="KW-1133">Transmembrane helix</keyword>
<dbReference type="GO" id="GO:0016020">
    <property type="term" value="C:membrane"/>
    <property type="evidence" value="ECO:0007669"/>
    <property type="project" value="InterPro"/>
</dbReference>
<keyword evidence="3" id="KW-0812">Transmembrane</keyword>
<dbReference type="GO" id="GO:0016051">
    <property type="term" value="P:carbohydrate biosynthetic process"/>
    <property type="evidence" value="ECO:0007669"/>
    <property type="project" value="InterPro"/>
</dbReference>
<gene>
    <name evidence="8" type="ORF">ABS648_04335</name>
</gene>
<dbReference type="AlphaFoldDB" id="A0AAU7Y4I9"/>
<evidence type="ECO:0000313" key="8">
    <source>
        <dbReference type="EMBL" id="XBY64999.1"/>
    </source>
</evidence>
<sequence>MFQRVLWKLMPKSQRAFLLGRMAVVDRAAVNRSMSGNLRYPEPFRRQGCLFIHVPKCAGSSVGDALFGGWRAGHLPLYWYEQQFPTEYATAFKFSFVRDPLERAFSAYVYLRGNELRPRHQAAKRLVSSYQGFDDFVARWLHVDNVRRQIHFAPQTDFLMDSLGHLALDFIGYQEHLERDFTALCELLGCNRTLPHSNPSLRREVLPVKDICTARTREIVRRVYQRDYELLGYA</sequence>
<evidence type="ECO:0000256" key="2">
    <source>
        <dbReference type="ARBA" id="ARBA00022679"/>
    </source>
</evidence>
<accession>A0AAU7Y4I9</accession>
<protein>
    <submittedName>
        <fullName evidence="8">Sulfotransferase family 2 domain-containing protein</fullName>
    </submittedName>
</protein>
<evidence type="ECO:0000256" key="7">
    <source>
        <dbReference type="ARBA" id="ARBA00023180"/>
    </source>
</evidence>
<evidence type="ECO:0000256" key="1">
    <source>
        <dbReference type="ARBA" id="ARBA00004323"/>
    </source>
</evidence>
<dbReference type="Pfam" id="PF03567">
    <property type="entry name" value="Sulfotransfer_2"/>
    <property type="match status" value="1"/>
</dbReference>
<keyword evidence="6" id="KW-0472">Membrane</keyword>
<dbReference type="GO" id="GO:0008146">
    <property type="term" value="F:sulfotransferase activity"/>
    <property type="evidence" value="ECO:0007669"/>
    <property type="project" value="InterPro"/>
</dbReference>
<dbReference type="InterPro" id="IPR005331">
    <property type="entry name" value="Sulfotransferase"/>
</dbReference>
<dbReference type="InterPro" id="IPR018011">
    <property type="entry name" value="Carb_sulfotrans_8-10"/>
</dbReference>
<dbReference type="Gene3D" id="3.40.50.300">
    <property type="entry name" value="P-loop containing nucleotide triphosphate hydrolases"/>
    <property type="match status" value="1"/>
</dbReference>
<keyword evidence="5" id="KW-0333">Golgi apparatus</keyword>